<dbReference type="Proteomes" id="UP000887159">
    <property type="component" value="Unassembled WGS sequence"/>
</dbReference>
<organism evidence="1 2">
    <name type="scientific">Trichonephila clavipes</name>
    <name type="common">Golden silk orbweaver</name>
    <name type="synonym">Nephila clavipes</name>
    <dbReference type="NCBI Taxonomy" id="2585209"/>
    <lineage>
        <taxon>Eukaryota</taxon>
        <taxon>Metazoa</taxon>
        <taxon>Ecdysozoa</taxon>
        <taxon>Arthropoda</taxon>
        <taxon>Chelicerata</taxon>
        <taxon>Arachnida</taxon>
        <taxon>Araneae</taxon>
        <taxon>Araneomorphae</taxon>
        <taxon>Entelegynae</taxon>
        <taxon>Araneoidea</taxon>
        <taxon>Nephilidae</taxon>
        <taxon>Trichonephila</taxon>
    </lineage>
</organism>
<comment type="caution">
    <text evidence="1">The sequence shown here is derived from an EMBL/GenBank/DDBJ whole genome shotgun (WGS) entry which is preliminary data.</text>
</comment>
<gene>
    <name evidence="1" type="ORF">TNCV_2146621</name>
</gene>
<evidence type="ECO:0000313" key="1">
    <source>
        <dbReference type="EMBL" id="GFY19969.1"/>
    </source>
</evidence>
<dbReference type="EMBL" id="BMAU01021354">
    <property type="protein sequence ID" value="GFY19969.1"/>
    <property type="molecule type" value="Genomic_DNA"/>
</dbReference>
<accession>A0A8X6VNA2</accession>
<reference evidence="1" key="1">
    <citation type="submission" date="2020-08" db="EMBL/GenBank/DDBJ databases">
        <title>Multicomponent nature underlies the extraordinary mechanical properties of spider dragline silk.</title>
        <authorList>
            <person name="Kono N."/>
            <person name="Nakamura H."/>
            <person name="Mori M."/>
            <person name="Yoshida Y."/>
            <person name="Ohtoshi R."/>
            <person name="Malay A.D."/>
            <person name="Moran D.A.P."/>
            <person name="Tomita M."/>
            <person name="Numata K."/>
            <person name="Arakawa K."/>
        </authorList>
    </citation>
    <scope>NUCLEOTIDE SEQUENCE</scope>
</reference>
<dbReference type="AlphaFoldDB" id="A0A8X6VNA2"/>
<name>A0A8X6VNA2_TRICX</name>
<proteinExistence type="predicted"/>
<sequence>MTDVTHHMQLLIESQRVIFTSNYKTTRVILQTDLLNFEPRSSDKSFNRAGIPSPNFHTIEKAFEPKTYLTCISRSGRQVCNGTRIELMTCQRQVLDLGH</sequence>
<keyword evidence="2" id="KW-1185">Reference proteome</keyword>
<protein>
    <submittedName>
        <fullName evidence="1">Uncharacterized protein</fullName>
    </submittedName>
</protein>
<evidence type="ECO:0000313" key="2">
    <source>
        <dbReference type="Proteomes" id="UP000887159"/>
    </source>
</evidence>